<evidence type="ECO:0000256" key="1">
    <source>
        <dbReference type="ARBA" id="ARBA00022598"/>
    </source>
</evidence>
<evidence type="ECO:0000313" key="7">
    <source>
        <dbReference type="EMBL" id="MBE1489509.1"/>
    </source>
</evidence>
<dbReference type="InterPro" id="IPR045864">
    <property type="entry name" value="aa-tRNA-synth_II/BPL/LPL"/>
</dbReference>
<evidence type="ECO:0000259" key="6">
    <source>
        <dbReference type="PROSITE" id="PS50862"/>
    </source>
</evidence>
<accession>A0A927R7J6</accession>
<dbReference type="PANTHER" id="PTHR22594:SF34">
    <property type="entry name" value="ASPARAGINE--TRNA LIGASE, MITOCHONDRIAL-RELATED"/>
    <property type="match status" value="1"/>
</dbReference>
<comment type="caution">
    <text evidence="7">The sequence shown here is derived from an EMBL/GenBank/DDBJ whole genome shotgun (WGS) entry which is preliminary data.</text>
</comment>
<keyword evidence="5" id="KW-0030">Aminoacyl-tRNA synthetase</keyword>
<dbReference type="AlphaFoldDB" id="A0A927R7J6"/>
<dbReference type="Proteomes" id="UP000649753">
    <property type="component" value="Unassembled WGS sequence"/>
</dbReference>
<dbReference type="InterPro" id="IPR006195">
    <property type="entry name" value="aa-tRNA-synth_II"/>
</dbReference>
<dbReference type="RefSeq" id="WP_225945672.1">
    <property type="nucleotide sequence ID" value="NZ_JADBEB010000001.1"/>
</dbReference>
<dbReference type="Pfam" id="PF00152">
    <property type="entry name" value="tRNA-synt_2"/>
    <property type="match status" value="1"/>
</dbReference>
<reference evidence="7" key="1">
    <citation type="submission" date="2020-10" db="EMBL/GenBank/DDBJ databases">
        <title>Sequencing the genomes of 1000 actinobacteria strains.</title>
        <authorList>
            <person name="Klenk H.-P."/>
        </authorList>
    </citation>
    <scope>NUCLEOTIDE SEQUENCE</scope>
    <source>
        <strain evidence="7">DSM 46832</strain>
    </source>
</reference>
<evidence type="ECO:0000256" key="4">
    <source>
        <dbReference type="ARBA" id="ARBA00022917"/>
    </source>
</evidence>
<keyword evidence="3" id="KW-0067">ATP-binding</keyword>
<dbReference type="InterPro" id="IPR004364">
    <property type="entry name" value="Aa-tRNA-synt_II"/>
</dbReference>
<dbReference type="GO" id="GO:0006421">
    <property type="term" value="P:asparaginyl-tRNA aminoacylation"/>
    <property type="evidence" value="ECO:0007669"/>
    <property type="project" value="TreeGrafter"/>
</dbReference>
<keyword evidence="4" id="KW-0648">Protein biosynthesis</keyword>
<dbReference type="GO" id="GO:0005524">
    <property type="term" value="F:ATP binding"/>
    <property type="evidence" value="ECO:0007669"/>
    <property type="project" value="UniProtKB-KW"/>
</dbReference>
<dbReference type="EMBL" id="JADBEB010000001">
    <property type="protein sequence ID" value="MBE1489509.1"/>
    <property type="molecule type" value="Genomic_DNA"/>
</dbReference>
<sequence>MTTALHIEPTRSWTAPQTHYLTAMTSSWYRMLVELQDTLTSSTVAFWSERGLRFGHLPITTGSISSPMGRGSDSRPVEVSMFGVQTYLADSMQFGLEYLCRLSPRGAYYLMPSFRGEATDGTHLAQFFHSEAEVPGGLDVVLPLVEAYVRRLTTDLLAAHESQLASAVGGEPAHLYRLLDRTESFGRFTFDEAAELLGHDPRYIRSEAGWRTMTRAGEAELMRRAGDFVWVTHWDHQATPFYQAVDDRGRALNGDLLFGPGEVVGCGERHATAAAVRAALASHGVSADTYDWYLQMKETAPLQTAGFGLGVERFLMWLTGNADIRDFAIFLRENGSNIVP</sequence>
<keyword evidence="1" id="KW-0436">Ligase</keyword>
<evidence type="ECO:0000256" key="3">
    <source>
        <dbReference type="ARBA" id="ARBA00022840"/>
    </source>
</evidence>
<dbReference type="Gene3D" id="3.30.930.10">
    <property type="entry name" value="Bira Bifunctional Protein, Domain 2"/>
    <property type="match status" value="1"/>
</dbReference>
<dbReference type="GO" id="GO:0004812">
    <property type="term" value="F:aminoacyl-tRNA ligase activity"/>
    <property type="evidence" value="ECO:0007669"/>
    <property type="project" value="UniProtKB-KW"/>
</dbReference>
<feature type="domain" description="Aminoacyl-transfer RNA synthetases class-II family profile" evidence="6">
    <location>
        <begin position="104"/>
        <end position="340"/>
    </location>
</feature>
<name>A0A927R7J6_9ACTN</name>
<gene>
    <name evidence="7" type="ORF">H4W31_005147</name>
</gene>
<dbReference type="PANTHER" id="PTHR22594">
    <property type="entry name" value="ASPARTYL/LYSYL-TRNA SYNTHETASE"/>
    <property type="match status" value="1"/>
</dbReference>
<dbReference type="PROSITE" id="PS50862">
    <property type="entry name" value="AA_TRNA_LIGASE_II"/>
    <property type="match status" value="1"/>
</dbReference>
<evidence type="ECO:0000256" key="2">
    <source>
        <dbReference type="ARBA" id="ARBA00022741"/>
    </source>
</evidence>
<evidence type="ECO:0000313" key="8">
    <source>
        <dbReference type="Proteomes" id="UP000649753"/>
    </source>
</evidence>
<organism evidence="7 8">
    <name type="scientific">Plantactinospora soyae</name>
    <dbReference type="NCBI Taxonomy" id="1544732"/>
    <lineage>
        <taxon>Bacteria</taxon>
        <taxon>Bacillati</taxon>
        <taxon>Actinomycetota</taxon>
        <taxon>Actinomycetes</taxon>
        <taxon>Micromonosporales</taxon>
        <taxon>Micromonosporaceae</taxon>
        <taxon>Plantactinospora</taxon>
    </lineage>
</organism>
<evidence type="ECO:0000256" key="5">
    <source>
        <dbReference type="ARBA" id="ARBA00023146"/>
    </source>
</evidence>
<keyword evidence="2" id="KW-0547">Nucleotide-binding</keyword>
<keyword evidence="8" id="KW-1185">Reference proteome</keyword>
<protein>
    <submittedName>
        <fullName evidence="7">Aspartyl/asparaginyl-tRNA synthetase</fullName>
    </submittedName>
</protein>
<dbReference type="SUPFAM" id="SSF55681">
    <property type="entry name" value="Class II aaRS and biotin synthetases"/>
    <property type="match status" value="1"/>
</dbReference>
<proteinExistence type="predicted"/>